<dbReference type="RefSeq" id="WP_204785240.1">
    <property type="nucleotide sequence ID" value="NZ_JACJKU010000051.1"/>
</dbReference>
<dbReference type="InterPro" id="IPR012349">
    <property type="entry name" value="Split_barrel_FMN-bd"/>
</dbReference>
<evidence type="ECO:0000313" key="2">
    <source>
        <dbReference type="Proteomes" id="UP000785625"/>
    </source>
</evidence>
<dbReference type="InterPro" id="IPR024747">
    <property type="entry name" value="Pyridox_Oxase-rel"/>
</dbReference>
<evidence type="ECO:0000313" key="1">
    <source>
        <dbReference type="EMBL" id="MBM6940961.1"/>
    </source>
</evidence>
<dbReference type="Gene3D" id="2.30.110.10">
    <property type="entry name" value="Electron Transport, Fmn-binding Protein, Chain A"/>
    <property type="match status" value="1"/>
</dbReference>
<comment type="caution">
    <text evidence="1">The sequence shown here is derived from an EMBL/GenBank/DDBJ whole genome shotgun (WGS) entry which is preliminary data.</text>
</comment>
<dbReference type="Proteomes" id="UP000785625">
    <property type="component" value="Unassembled WGS sequence"/>
</dbReference>
<dbReference type="SUPFAM" id="SSF50475">
    <property type="entry name" value="FMN-binding split barrel"/>
    <property type="match status" value="1"/>
</dbReference>
<keyword evidence="2" id="KW-1185">Reference proteome</keyword>
<dbReference type="PANTHER" id="PTHR34071:SF2">
    <property type="entry name" value="FLAVIN-NUCLEOTIDE-BINDING PROTEIN"/>
    <property type="match status" value="1"/>
</dbReference>
<dbReference type="Pfam" id="PF12900">
    <property type="entry name" value="Pyridox_ox_2"/>
    <property type="match status" value="1"/>
</dbReference>
<reference evidence="1 2" key="1">
    <citation type="journal article" date="2021" name="Sci. Rep.">
        <title>The distribution of antibiotic resistance genes in chicken gut microbiota commensals.</title>
        <authorList>
            <person name="Juricova H."/>
            <person name="Matiasovicova J."/>
            <person name="Kubasova T."/>
            <person name="Cejkova D."/>
            <person name="Rychlik I."/>
        </authorList>
    </citation>
    <scope>NUCLEOTIDE SEQUENCE [LARGE SCALE GENOMIC DNA]</scope>
    <source>
        <strain evidence="1 2">An574</strain>
    </source>
</reference>
<proteinExistence type="predicted"/>
<protein>
    <submittedName>
        <fullName evidence="1">Pyridoxamine 5'-phosphate oxidase family protein</fullName>
    </submittedName>
</protein>
<gene>
    <name evidence="1" type="ORF">H5975_05670</name>
</gene>
<sequence>MRKDTYTDEGVITWVLDHCKILHLGLADDQGVSYVVPVNFGYHVKSKGKYTLYIHGTDDGQKAHALDQETVIGFETDGGHEELTYTPPKASAFGPSYRSVIGKGQVHKIQDNQEKLEALKAIIHHYVRDNPAIIHANDLEHVAVWKIEVQDLSARVHHPTPEWQRTLGIKEQLTDGYRYDSDGKILVRTLGRVLNNPSADTGASASVNDNK</sequence>
<name>A0ABS2H0F5_9LACO</name>
<accession>A0ABS2H0F5</accession>
<dbReference type="EMBL" id="JACJKU010000051">
    <property type="protein sequence ID" value="MBM6940961.1"/>
    <property type="molecule type" value="Genomic_DNA"/>
</dbReference>
<dbReference type="PANTHER" id="PTHR34071">
    <property type="entry name" value="5-NITROIMIDAZOLE ANTIBIOTICS RESISTANCE PROTEIN, NIMA-FAMILY-RELATED PROTEIN-RELATED"/>
    <property type="match status" value="1"/>
</dbReference>
<organism evidence="1 2">
    <name type="scientific">Limosilactobacillus coleohominis</name>
    <dbReference type="NCBI Taxonomy" id="181675"/>
    <lineage>
        <taxon>Bacteria</taxon>
        <taxon>Bacillati</taxon>
        <taxon>Bacillota</taxon>
        <taxon>Bacilli</taxon>
        <taxon>Lactobacillales</taxon>
        <taxon>Lactobacillaceae</taxon>
        <taxon>Limosilactobacillus</taxon>
    </lineage>
</organism>